<evidence type="ECO:0000256" key="1">
    <source>
        <dbReference type="SAM" id="SignalP"/>
    </source>
</evidence>
<accession>A0A3P2A5X2</accession>
<comment type="caution">
    <text evidence="2">The sequence shown here is derived from an EMBL/GenBank/DDBJ whole genome shotgun (WGS) entry which is preliminary data.</text>
</comment>
<keyword evidence="1" id="KW-0732">Signal</keyword>
<dbReference type="AlphaFoldDB" id="A0A3P2A5X2"/>
<sequence>MKRKLISPHTLQALGLSAAAVLLTVCAALAAALVAGTLSSCEHKEFCDPSPSVSRVRVVFDWREAPGASVTGMSLYLYPFTGGEALRYDFDNALGGTVEIPPGSYRALFLNNNTETVLLRGTESYEAFEAYTRQAHLLEPLGLQLSPSEANPSGEEVALPADPLWAGRDGAVEVPPVTGGGGEAYDHRLTFFPKRETPRYRVEVVNAKNLKYVSGISFSLSGLSGSLTAATGARSPLRATLPFEGRTDAEAGTATGSFHAFGLSASGNRLRTLVIYVILTDGSKQFYTFDVSRQVNEAPDPMEVRILIDGLTLPQPIVEPGGGGFQPSVDDWVGETIEMEM</sequence>
<dbReference type="Proteomes" id="UP000279562">
    <property type="component" value="Unassembled WGS sequence"/>
</dbReference>
<feature type="chain" id="PRO_5018070789" evidence="1">
    <location>
        <begin position="31"/>
        <end position="341"/>
    </location>
</feature>
<gene>
    <name evidence="2" type="ORF">EII33_07935</name>
</gene>
<dbReference type="Pfam" id="PF17145">
    <property type="entry name" value="DUF5119"/>
    <property type="match status" value="1"/>
</dbReference>
<feature type="signal peptide" evidence="1">
    <location>
        <begin position="1"/>
        <end position="30"/>
    </location>
</feature>
<keyword evidence="3" id="KW-1185">Reference proteome</keyword>
<name>A0A3P2A5X2_9BACE</name>
<dbReference type="EMBL" id="RQYF01000032">
    <property type="protein sequence ID" value="RRD90857.1"/>
    <property type="molecule type" value="Genomic_DNA"/>
</dbReference>
<protein>
    <submittedName>
        <fullName evidence="2">DUF5119 domain-containing protein</fullName>
    </submittedName>
</protein>
<reference evidence="2 3" key="1">
    <citation type="submission" date="2018-11" db="EMBL/GenBank/DDBJ databases">
        <title>Genomes From Bacteria Associated with the Canine Oral Cavity: a Test Case for Automated Genome-Based Taxonomic Assignment.</title>
        <authorList>
            <person name="Coil D.A."/>
            <person name="Jospin G."/>
            <person name="Darling A.E."/>
            <person name="Wallis C."/>
            <person name="Davis I.J."/>
            <person name="Harris S."/>
            <person name="Eisen J.A."/>
            <person name="Holcombe L.J."/>
            <person name="O'Flynn C."/>
        </authorList>
    </citation>
    <scope>NUCLEOTIDE SEQUENCE [LARGE SCALE GENOMIC DNA]</scope>
    <source>
        <strain evidence="2 3">OH1047_COT-310</strain>
    </source>
</reference>
<proteinExistence type="predicted"/>
<organism evidence="2 3">
    <name type="scientific">Prevotella heparinolytica</name>
    <dbReference type="NCBI Taxonomy" id="28113"/>
    <lineage>
        <taxon>Bacteria</taxon>
        <taxon>Pseudomonadati</taxon>
        <taxon>Bacteroidota</taxon>
        <taxon>Bacteroidia</taxon>
        <taxon>Bacteroidales</taxon>
        <taxon>Bacteroidaceae</taxon>
        <taxon>Bacteroides</taxon>
    </lineage>
</organism>
<dbReference type="InterPro" id="IPR033410">
    <property type="entry name" value="DUF5119"/>
</dbReference>
<evidence type="ECO:0000313" key="2">
    <source>
        <dbReference type="EMBL" id="RRD90857.1"/>
    </source>
</evidence>
<dbReference type="RefSeq" id="WP_125239256.1">
    <property type="nucleotide sequence ID" value="NZ_RQYF01000032.1"/>
</dbReference>
<evidence type="ECO:0000313" key="3">
    <source>
        <dbReference type="Proteomes" id="UP000279562"/>
    </source>
</evidence>